<dbReference type="OrthoDB" id="5800476at2759"/>
<dbReference type="PANTHER" id="PTHR11909">
    <property type="entry name" value="CASEIN KINASE-RELATED"/>
    <property type="match status" value="1"/>
</dbReference>
<dbReference type="InterPro" id="IPR050235">
    <property type="entry name" value="CK1_Ser-Thr_kinase"/>
</dbReference>
<dbReference type="SUPFAM" id="SSF56112">
    <property type="entry name" value="Protein kinase-like (PK-like)"/>
    <property type="match status" value="1"/>
</dbReference>
<dbReference type="Proteomes" id="UP000271098">
    <property type="component" value="Unassembled WGS sequence"/>
</dbReference>
<evidence type="ECO:0000313" key="1">
    <source>
        <dbReference type="EMBL" id="VDN18838.1"/>
    </source>
</evidence>
<evidence type="ECO:0000313" key="3">
    <source>
        <dbReference type="WBParaSite" id="GPUH_0001149701-mRNA-1"/>
    </source>
</evidence>
<evidence type="ECO:0000313" key="2">
    <source>
        <dbReference type="Proteomes" id="UP000271098"/>
    </source>
</evidence>
<dbReference type="WBParaSite" id="GPUH_0001149701-mRNA-1">
    <property type="protein sequence ID" value="GPUH_0001149701-mRNA-1"/>
    <property type="gene ID" value="GPUH_0001149701"/>
</dbReference>
<reference evidence="1 2" key="2">
    <citation type="submission" date="2018-11" db="EMBL/GenBank/DDBJ databases">
        <authorList>
            <consortium name="Pathogen Informatics"/>
        </authorList>
    </citation>
    <scope>NUCLEOTIDE SEQUENCE [LARGE SCALE GENOMIC DNA]</scope>
</reference>
<gene>
    <name evidence="1" type="ORF">GPUH_LOCUS11483</name>
</gene>
<protein>
    <submittedName>
        <fullName evidence="3">Protein kinase domain-containing protein</fullName>
    </submittedName>
</protein>
<accession>A0A183DRZ2</accession>
<organism evidence="3">
    <name type="scientific">Gongylonema pulchrum</name>
    <dbReference type="NCBI Taxonomy" id="637853"/>
    <lineage>
        <taxon>Eukaryota</taxon>
        <taxon>Metazoa</taxon>
        <taxon>Ecdysozoa</taxon>
        <taxon>Nematoda</taxon>
        <taxon>Chromadorea</taxon>
        <taxon>Rhabditida</taxon>
        <taxon>Spirurina</taxon>
        <taxon>Spiruromorpha</taxon>
        <taxon>Spiruroidea</taxon>
        <taxon>Gongylonematidae</taxon>
        <taxon>Gongylonema</taxon>
    </lineage>
</organism>
<keyword evidence="2" id="KW-1185">Reference proteome</keyword>
<name>A0A183DRZ2_9BILA</name>
<reference evidence="3" key="1">
    <citation type="submission" date="2016-06" db="UniProtKB">
        <authorList>
            <consortium name="WormBaseParasite"/>
        </authorList>
    </citation>
    <scope>IDENTIFICATION</scope>
</reference>
<dbReference type="AlphaFoldDB" id="A0A183DRZ2"/>
<dbReference type="EMBL" id="UYRT01078589">
    <property type="protein sequence ID" value="VDN18838.1"/>
    <property type="molecule type" value="Genomic_DNA"/>
</dbReference>
<dbReference type="InterPro" id="IPR011009">
    <property type="entry name" value="Kinase-like_dom_sf"/>
</dbReference>
<dbReference type="Gene3D" id="1.10.510.10">
    <property type="entry name" value="Transferase(Phosphotransferase) domain 1"/>
    <property type="match status" value="1"/>
</dbReference>
<proteinExistence type="predicted"/>
<sequence>MELMGPSLEELFGYCERRFTMKTVLMLADQMIERIQCLHETGFPDNFVMGVEHSSCMVFIINMKYAFCYHSDRQPAQHVSYRENQEFHGSPYFASLNRQLGTVGSRRDDLESLLYVLLYFLRYRY</sequence>